<feature type="region of interest" description="Disordered" evidence="1">
    <location>
        <begin position="1"/>
        <end position="25"/>
    </location>
</feature>
<dbReference type="GeneID" id="46922123"/>
<gene>
    <name evidence="2" type="ORF">CLAN_1596</name>
</gene>
<dbReference type="RefSeq" id="WP_167368958.1">
    <property type="nucleotide sequence ID" value="NZ_CP015578.1"/>
</dbReference>
<evidence type="ECO:0000256" key="1">
    <source>
        <dbReference type="SAM" id="MobiDB-lite"/>
    </source>
</evidence>
<evidence type="ECO:0000313" key="3">
    <source>
        <dbReference type="Proteomes" id="UP000202031"/>
    </source>
</evidence>
<protein>
    <submittedName>
        <fullName evidence="2">Uncharacterized protein</fullName>
    </submittedName>
</protein>
<dbReference type="Proteomes" id="UP000202031">
    <property type="component" value="Chromosome"/>
</dbReference>
<reference evidence="3" key="2">
    <citation type="journal article" date="2017" name="Genome Biol. Evol.">
        <title>Comparative genomic analysis identifies a Campylobacter clade deficient in selenium metabolism.</title>
        <authorList>
            <person name="Miller W.G."/>
            <person name="Yee E."/>
            <person name="Lopes B.S."/>
            <person name="Chapman M.H."/>
            <person name="Huynh S."/>
            <person name="Bono J.L."/>
            <person name="Parker C.T."/>
            <person name="Strachan N.J.C."/>
            <person name="Forbes K.J."/>
        </authorList>
    </citation>
    <scope>NUCLEOTIDE SEQUENCE [LARGE SCALE GENOMIC DNA]</scope>
    <source>
        <strain evidence="3">NCTC 13004</strain>
    </source>
</reference>
<dbReference type="AlphaFoldDB" id="A0A1X9SQ04"/>
<sequence length="53" mass="6430">MNNVNNTQKNVEKKSKKTSRMITREEFEKTRQYGLEKLKDPEIRAVFMRLKDK</sequence>
<dbReference type="EMBL" id="CP015578">
    <property type="protein sequence ID" value="ARQ98304.1"/>
    <property type="molecule type" value="Genomic_DNA"/>
</dbReference>
<accession>A0A1X9SQ04</accession>
<name>A0A1X9SQ04_9BACT</name>
<dbReference type="KEGG" id="clx:CLAN_1596"/>
<proteinExistence type="predicted"/>
<evidence type="ECO:0000313" key="2">
    <source>
        <dbReference type="EMBL" id="ARQ98304.1"/>
    </source>
</evidence>
<reference evidence="3" key="1">
    <citation type="journal article" date="2017" name="Genome Biol. Evol.">
        <title>Comparative Genomic Analysis Identifies a Campylobacter Clade Deficient in Selenium Metabolism.</title>
        <authorList>
            <person name="Miller W.G."/>
            <person name="Yee E."/>
            <person name="Lopes B.S."/>
            <person name="Chapman M.H."/>
            <person name="Huynh S."/>
            <person name="Bono J.L."/>
            <person name="Parker C.T."/>
            <person name="Strachan N.J.C."/>
            <person name="Forbes K.J."/>
        </authorList>
    </citation>
    <scope>NUCLEOTIDE SEQUENCE [LARGE SCALE GENOMIC DNA]</scope>
    <source>
        <strain evidence="3">NCTC 13004</strain>
    </source>
</reference>
<organism evidence="2 3">
    <name type="scientific">Campylobacter lanienae NCTC 13004</name>
    <dbReference type="NCBI Taxonomy" id="1031753"/>
    <lineage>
        <taxon>Bacteria</taxon>
        <taxon>Pseudomonadati</taxon>
        <taxon>Campylobacterota</taxon>
        <taxon>Epsilonproteobacteria</taxon>
        <taxon>Campylobacterales</taxon>
        <taxon>Campylobacteraceae</taxon>
        <taxon>Campylobacter</taxon>
    </lineage>
</organism>